<organism evidence="2 3">
    <name type="scientific">candidate division KSB3 bacterium</name>
    <dbReference type="NCBI Taxonomy" id="2044937"/>
    <lineage>
        <taxon>Bacteria</taxon>
        <taxon>candidate division KSB3</taxon>
    </lineage>
</organism>
<keyword evidence="1" id="KW-0812">Transmembrane</keyword>
<evidence type="ECO:0000313" key="2">
    <source>
        <dbReference type="EMBL" id="MBD3326592.1"/>
    </source>
</evidence>
<proteinExistence type="predicted"/>
<dbReference type="AlphaFoldDB" id="A0A9D5Q7S0"/>
<name>A0A9D5Q7S0_9BACT</name>
<protein>
    <submittedName>
        <fullName evidence="2">Uncharacterized protein</fullName>
    </submittedName>
</protein>
<reference evidence="2" key="1">
    <citation type="submission" date="2019-11" db="EMBL/GenBank/DDBJ databases">
        <title>Microbial mats filling the niche in hypersaline microbial mats.</title>
        <authorList>
            <person name="Wong H.L."/>
            <person name="Macleod F.I."/>
            <person name="White R.A. III"/>
            <person name="Burns B.P."/>
        </authorList>
    </citation>
    <scope>NUCLEOTIDE SEQUENCE</scope>
    <source>
        <strain evidence="2">Rbin_158</strain>
    </source>
</reference>
<feature type="transmembrane region" description="Helical" evidence="1">
    <location>
        <begin position="7"/>
        <end position="30"/>
    </location>
</feature>
<dbReference type="Proteomes" id="UP000649604">
    <property type="component" value="Unassembled WGS sequence"/>
</dbReference>
<evidence type="ECO:0000256" key="1">
    <source>
        <dbReference type="SAM" id="Phobius"/>
    </source>
</evidence>
<keyword evidence="1" id="KW-0472">Membrane</keyword>
<evidence type="ECO:0000313" key="3">
    <source>
        <dbReference type="Proteomes" id="UP000649604"/>
    </source>
</evidence>
<accession>A0A9D5Q7S0</accession>
<gene>
    <name evidence="2" type="ORF">GF339_18555</name>
</gene>
<dbReference type="EMBL" id="WJJP01000603">
    <property type="protein sequence ID" value="MBD3326592.1"/>
    <property type="molecule type" value="Genomic_DNA"/>
</dbReference>
<comment type="caution">
    <text evidence="2">The sequence shown here is derived from an EMBL/GenBank/DDBJ whole genome shotgun (WGS) entry which is preliminary data.</text>
</comment>
<keyword evidence="1" id="KW-1133">Transmembrane helix</keyword>
<sequence length="141" mass="15933">MGKFFSRLVWMILIVIIAIFVGMISPGQWLTQRQDEVKKLYNNLFRFSNTPVAENFAPSPFDLKIVYLKNTEGRLETYLINAATNEMLPIVQVEGTTQVGDVAHRFRGIGEEGRNRLKDIFENARDGGSTALDKALQLLGQ</sequence>